<organism evidence="5 6">
    <name type="scientific">Polyangium fumosum</name>
    <dbReference type="NCBI Taxonomy" id="889272"/>
    <lineage>
        <taxon>Bacteria</taxon>
        <taxon>Pseudomonadati</taxon>
        <taxon>Myxococcota</taxon>
        <taxon>Polyangia</taxon>
        <taxon>Polyangiales</taxon>
        <taxon>Polyangiaceae</taxon>
        <taxon>Polyangium</taxon>
    </lineage>
</organism>
<keyword evidence="2" id="KW-0012">Acyltransferase</keyword>
<name>A0A4U1J9W8_9BACT</name>
<keyword evidence="6" id="KW-1185">Reference proteome</keyword>
<dbReference type="GO" id="GO:0044550">
    <property type="term" value="P:secondary metabolite biosynthetic process"/>
    <property type="evidence" value="ECO:0007669"/>
    <property type="project" value="TreeGrafter"/>
</dbReference>
<evidence type="ECO:0000259" key="3">
    <source>
        <dbReference type="Pfam" id="PF08541"/>
    </source>
</evidence>
<evidence type="ECO:0000256" key="2">
    <source>
        <dbReference type="ARBA" id="ARBA00023315"/>
    </source>
</evidence>
<feature type="domain" description="Beta-ketoacyl-[acyl-carrier-protein] synthase III N-terminal" evidence="4">
    <location>
        <begin position="138"/>
        <end position="208"/>
    </location>
</feature>
<dbReference type="InterPro" id="IPR013747">
    <property type="entry name" value="ACP_syn_III_C"/>
</dbReference>
<comment type="caution">
    <text evidence="5">The sequence shown here is derived from an EMBL/GenBank/DDBJ whole genome shotgun (WGS) entry which is preliminary data.</text>
</comment>
<sequence length="367" mass="39861">MTTSAGMRSLAITFPGGLKTNDYWRRHYPQMLGAAVEKRNVWAAPEEPRENPDAFDAEMAKYLDDPFRGARERRVLLPHENAMSLETRAATMALEAAGIERAEVDLVIACSLFHDVMGIGHATFLAGELGLRSAAWNLETACSGAFALFETACALVRAGQYRNVLGVVSCTYSRSVEEHDTMSWFSGDGAGAFVVSEVPAGEGLVASAMLHSAETCKAFLLDVVDDPKRGKQVVRLRSDRSASKVLRQVSEPYLRKTADMALEKAGLRMSDIDWLVVNTPTAWYASFCARVLEFDRARTIDTFPRYANCGPALMPVNLYTAAAELPIRRGDLVLLHTVGSASSSGSAIVRWGDVALGPSPGLPLEVL</sequence>
<dbReference type="Proteomes" id="UP000309215">
    <property type="component" value="Unassembled WGS sequence"/>
</dbReference>
<dbReference type="PANTHER" id="PTHR34069">
    <property type="entry name" value="3-OXOACYL-[ACYL-CARRIER-PROTEIN] SYNTHASE 3"/>
    <property type="match status" value="1"/>
</dbReference>
<proteinExistence type="predicted"/>
<evidence type="ECO:0000313" key="5">
    <source>
        <dbReference type="EMBL" id="TKD05026.1"/>
    </source>
</evidence>
<gene>
    <name evidence="5" type="ORF">E8A74_22430</name>
</gene>
<dbReference type="SUPFAM" id="SSF53901">
    <property type="entry name" value="Thiolase-like"/>
    <property type="match status" value="1"/>
</dbReference>
<dbReference type="GO" id="GO:0004315">
    <property type="term" value="F:3-oxoacyl-[acyl-carrier-protein] synthase activity"/>
    <property type="evidence" value="ECO:0007669"/>
    <property type="project" value="InterPro"/>
</dbReference>
<feature type="domain" description="Beta-ketoacyl-[acyl-carrier-protein] synthase III C-terminal" evidence="3">
    <location>
        <begin position="262"/>
        <end position="351"/>
    </location>
</feature>
<dbReference type="PANTHER" id="PTHR34069:SF3">
    <property type="entry name" value="ACYL-COA:ACYL-COA ALKYLTRANSFERASE"/>
    <property type="match status" value="1"/>
</dbReference>
<dbReference type="InterPro" id="IPR016039">
    <property type="entry name" value="Thiolase-like"/>
</dbReference>
<dbReference type="InterPro" id="IPR013751">
    <property type="entry name" value="ACP_syn_III_N"/>
</dbReference>
<dbReference type="Pfam" id="PF08545">
    <property type="entry name" value="ACP_syn_III"/>
    <property type="match status" value="1"/>
</dbReference>
<reference evidence="5 6" key="1">
    <citation type="submission" date="2019-04" db="EMBL/GenBank/DDBJ databases">
        <authorList>
            <person name="Li Y."/>
            <person name="Wang J."/>
        </authorList>
    </citation>
    <scope>NUCLEOTIDE SEQUENCE [LARGE SCALE GENOMIC DNA]</scope>
    <source>
        <strain evidence="5 6">DSM 14668</strain>
    </source>
</reference>
<keyword evidence="1" id="KW-0808">Transferase</keyword>
<evidence type="ECO:0000313" key="6">
    <source>
        <dbReference type="Proteomes" id="UP000309215"/>
    </source>
</evidence>
<dbReference type="GO" id="GO:0006633">
    <property type="term" value="P:fatty acid biosynthetic process"/>
    <property type="evidence" value="ECO:0007669"/>
    <property type="project" value="InterPro"/>
</dbReference>
<dbReference type="RefSeq" id="WP_136931097.1">
    <property type="nucleotide sequence ID" value="NZ_SSMQ01000023.1"/>
</dbReference>
<dbReference type="OrthoDB" id="6439746at2"/>
<dbReference type="Pfam" id="PF08541">
    <property type="entry name" value="ACP_syn_III_C"/>
    <property type="match status" value="1"/>
</dbReference>
<dbReference type="AlphaFoldDB" id="A0A4U1J9W8"/>
<accession>A0A4U1J9W8</accession>
<evidence type="ECO:0000256" key="1">
    <source>
        <dbReference type="ARBA" id="ARBA00022679"/>
    </source>
</evidence>
<evidence type="ECO:0000259" key="4">
    <source>
        <dbReference type="Pfam" id="PF08545"/>
    </source>
</evidence>
<dbReference type="Gene3D" id="3.40.47.10">
    <property type="match status" value="1"/>
</dbReference>
<protein>
    <submittedName>
        <fullName evidence="5">3-oxoacyl-ACP synthase</fullName>
    </submittedName>
</protein>
<dbReference type="EMBL" id="SSMQ01000023">
    <property type="protein sequence ID" value="TKD05026.1"/>
    <property type="molecule type" value="Genomic_DNA"/>
</dbReference>